<feature type="compositionally biased region" description="Basic and acidic residues" evidence="8">
    <location>
        <begin position="855"/>
        <end position="870"/>
    </location>
</feature>
<dbReference type="Gene3D" id="3.20.20.150">
    <property type="entry name" value="Divalent-metal-dependent TIM barrel enzymes"/>
    <property type="match status" value="1"/>
</dbReference>
<dbReference type="OrthoDB" id="7663182at2759"/>
<evidence type="ECO:0000256" key="7">
    <source>
        <dbReference type="ARBA" id="ARBA00023204"/>
    </source>
</evidence>
<feature type="region of interest" description="Disordered" evidence="8">
    <location>
        <begin position="376"/>
        <end position="883"/>
    </location>
</feature>
<gene>
    <name evidence="11 12 13" type="primary">LOC106052205</name>
</gene>
<comment type="cofactor">
    <cofactor evidence="1">
        <name>Zn(2+)</name>
        <dbReference type="ChEBI" id="CHEBI:29105"/>
    </cofactor>
</comment>
<dbReference type="RefSeq" id="XP_055876263.1">
    <property type="nucleotide sequence ID" value="XM_056020288.1"/>
</dbReference>
<dbReference type="SMART" id="SM00518">
    <property type="entry name" value="AP2Ec"/>
    <property type="match status" value="1"/>
</dbReference>
<keyword evidence="5" id="KW-0378">Hydrolase</keyword>
<dbReference type="PROSITE" id="PS00730">
    <property type="entry name" value="AP_NUCLEASE_F2_2"/>
    <property type="match status" value="1"/>
</dbReference>
<dbReference type="CDD" id="cd00019">
    <property type="entry name" value="AP2Ec"/>
    <property type="match status" value="1"/>
</dbReference>
<keyword evidence="3" id="KW-0479">Metal-binding</keyword>
<evidence type="ECO:0000256" key="5">
    <source>
        <dbReference type="ARBA" id="ARBA00022801"/>
    </source>
</evidence>
<evidence type="ECO:0000256" key="4">
    <source>
        <dbReference type="ARBA" id="ARBA00022763"/>
    </source>
</evidence>
<protein>
    <submittedName>
        <fullName evidence="11 12">Uncharacterized protein LOC106052205</fullName>
    </submittedName>
</protein>
<dbReference type="KEGG" id="bgt:106052205"/>
<dbReference type="HAMAP" id="MF_00152">
    <property type="entry name" value="Nfo"/>
    <property type="match status" value="1"/>
</dbReference>
<dbReference type="SUPFAM" id="SSF51658">
    <property type="entry name" value="Xylose isomerase-like"/>
    <property type="match status" value="1"/>
</dbReference>
<evidence type="ECO:0000256" key="2">
    <source>
        <dbReference type="ARBA" id="ARBA00005340"/>
    </source>
</evidence>
<feature type="compositionally biased region" description="Basic and acidic residues" evidence="8">
    <location>
        <begin position="710"/>
        <end position="756"/>
    </location>
</feature>
<proteinExistence type="inferred from homology"/>
<reference evidence="11 12" key="1">
    <citation type="submission" date="2025-04" db="UniProtKB">
        <authorList>
            <consortium name="RefSeq"/>
        </authorList>
    </citation>
    <scope>IDENTIFICATION</scope>
</reference>
<dbReference type="GO" id="GO:0005739">
    <property type="term" value="C:mitochondrion"/>
    <property type="evidence" value="ECO:0007669"/>
    <property type="project" value="TreeGrafter"/>
</dbReference>
<evidence type="ECO:0000313" key="12">
    <source>
        <dbReference type="RefSeq" id="XP_013063086.2"/>
    </source>
</evidence>
<dbReference type="InterPro" id="IPR001719">
    <property type="entry name" value="AP_endonuc_2"/>
</dbReference>
<dbReference type="RefSeq" id="XP_013063008.2">
    <property type="nucleotide sequence ID" value="XM_013207554.2"/>
</dbReference>
<dbReference type="NCBIfam" id="TIGR00587">
    <property type="entry name" value="nfo"/>
    <property type="match status" value="1"/>
</dbReference>
<evidence type="ECO:0000259" key="9">
    <source>
        <dbReference type="Pfam" id="PF01261"/>
    </source>
</evidence>
<feature type="compositionally biased region" description="Basic residues" evidence="8">
    <location>
        <begin position="558"/>
        <end position="570"/>
    </location>
</feature>
<dbReference type="GO" id="GO:0006284">
    <property type="term" value="P:base-excision repair"/>
    <property type="evidence" value="ECO:0007669"/>
    <property type="project" value="TreeGrafter"/>
</dbReference>
<dbReference type="GeneID" id="106052205"/>
<sequence length="1177" mass="130240">MVENLQAQYLEELSRECTDQRIASFIHNSPKKKKRTFTINTDYASPNLGDRDINLDLVKVENVSFSSLGDSDSSHENVFVSEHLLSVSSPSSSPVYVNTVLEADTSTFTPESPINIHDSKTVDSQNSLPSVLPQTCTLVSDKENVIGLPISLELHFEEELPDVVPQLTIALHNLSVVHDSSDHHSDNSRDDLLSPVIPIDCPLSSNRPIVNNISTENFLPNTEIEKEQIVGNSKPASEEVIFGDKLSLIIDTLNDTFTITEGNSVMKKRSKLPSKKGSKLLINSVQSKSQIEGYTAASEISEKGDSSGIKNKRITFSISEVNKSNVPNKSSLDLSENKNLQHHSKESKLMLKSQGGMEDVLPSASVNMPMTTKSLQKKGNSLMQAEKNKSSLDGTQNFRRTLRPRADKSGSQLSMDKSSSSNIREENNEEESNQIAIPRNRRKRKVEEHGLMQEKLSPKKNVEKKNAVSKKNNKKVVAAKEMDIGKPPSDTLAELDSKAEHKPVVSNAEKKEDMSTVSKMDDKPDELAELGALDKNQNRAVDNQKEGNTSSSSSTLKQKPKQPTRGRVSKTKIQDKKDSEQQALTGSDIKPGKSKELVRTKPGAKKKKDSEENKISNSISLAQEEILSKGKTLHQSSDKQSKPTTNEKPSRKPKEDKKQLDSTSETQPKPSRQKRQAAKTSEDQILTDFQSSVLGKEELKLPVGGRSTKKKQDLKGSHQQDKEQIPLDNVKIEKTLKQNIKDSGKDGCQEKDESKVITRPQRKLKQDKIDSDVTLASGSGSLLQGKEEPKANVKGARKIKPKNKDSEKESDTGSLSTVTEKLDAKVPAVVKPKPKKKQGSKESEQRVAISTQSPIEKDYKKLDKTKTDKKSKSKKTPSPVPALDTAHILKDEIVKSSQKYVGVHCSISGGLWKAVKEAVSYGARSFGLFLRNGRNWTLNSVDEKEVEKFKKACIDNNYIADQILPHGSYLLNCGSSNTETLKKSRQTLIHELKICEKLGLTLYTFHPGSACHGNSVSECIETIAESINLAHDQTEYVKTVIENMSGQGKTVGGKLEELKAIIDKVIDKSRIGICLDTCHAYAAGYEIATKSGFEQFIKEFDEIIGLSYLCAVHLNDAKEGLGSNSDRHENIGKGKIGLEGFYHIMNDHRFNNIPIILETPVNNYAEEIKTLYDLETF</sequence>
<feature type="region of interest" description="Disordered" evidence="8">
    <location>
        <begin position="325"/>
        <end position="353"/>
    </location>
</feature>
<name>A0A9U8DVU4_BIOGL</name>
<evidence type="ECO:0000313" key="13">
    <source>
        <dbReference type="RefSeq" id="XP_055876263.1"/>
    </source>
</evidence>
<feature type="compositionally biased region" description="Polar residues" evidence="8">
    <location>
        <begin position="325"/>
        <end position="338"/>
    </location>
</feature>
<accession>A0A9U8DVU4</accession>
<feature type="compositionally biased region" description="Polar residues" evidence="8">
    <location>
        <begin position="661"/>
        <end position="670"/>
    </location>
</feature>
<dbReference type="GO" id="GO:0005634">
    <property type="term" value="C:nucleus"/>
    <property type="evidence" value="ECO:0007669"/>
    <property type="project" value="TreeGrafter"/>
</dbReference>
<dbReference type="GO" id="GO:0008081">
    <property type="term" value="F:phosphoric diester hydrolase activity"/>
    <property type="evidence" value="ECO:0007669"/>
    <property type="project" value="TreeGrafter"/>
</dbReference>
<dbReference type="Pfam" id="PF01261">
    <property type="entry name" value="AP_endonuc_2"/>
    <property type="match status" value="1"/>
</dbReference>
<comment type="similarity">
    <text evidence="2">Belongs to the AP endonuclease 2 family.</text>
</comment>
<feature type="compositionally biased region" description="Polar residues" evidence="8">
    <location>
        <begin position="538"/>
        <end position="557"/>
    </location>
</feature>
<dbReference type="RefSeq" id="XP_013063086.2">
    <property type="nucleotide sequence ID" value="XM_013207632.2"/>
</dbReference>
<dbReference type="GO" id="GO:0003906">
    <property type="term" value="F:DNA-(apurinic or apyrimidinic site) endonuclease activity"/>
    <property type="evidence" value="ECO:0007669"/>
    <property type="project" value="TreeGrafter"/>
</dbReference>
<dbReference type="GO" id="GO:0003677">
    <property type="term" value="F:DNA binding"/>
    <property type="evidence" value="ECO:0007669"/>
    <property type="project" value="InterPro"/>
</dbReference>
<feature type="compositionally biased region" description="Basic and acidic residues" evidence="8">
    <location>
        <begin position="495"/>
        <end position="526"/>
    </location>
</feature>
<dbReference type="PANTHER" id="PTHR21445">
    <property type="entry name" value="ENDONUCLEASE IV ENDODEOXYRIBONUCLEASE IV"/>
    <property type="match status" value="1"/>
</dbReference>
<evidence type="ECO:0000256" key="6">
    <source>
        <dbReference type="ARBA" id="ARBA00022833"/>
    </source>
</evidence>
<dbReference type="Proteomes" id="UP001165740">
    <property type="component" value="Chromosome 2"/>
</dbReference>
<keyword evidence="6" id="KW-0862">Zinc</keyword>
<evidence type="ECO:0000313" key="11">
    <source>
        <dbReference type="RefSeq" id="XP_013063008.2"/>
    </source>
</evidence>
<keyword evidence="10" id="KW-1185">Reference proteome</keyword>
<dbReference type="InterPro" id="IPR013022">
    <property type="entry name" value="Xyl_isomerase-like_TIM-brl"/>
</dbReference>
<evidence type="ECO:0000313" key="10">
    <source>
        <dbReference type="Proteomes" id="UP001165740"/>
    </source>
</evidence>
<organism evidence="10 11">
    <name type="scientific">Biomphalaria glabrata</name>
    <name type="common">Bloodfluke planorb</name>
    <name type="synonym">Freshwater snail</name>
    <dbReference type="NCBI Taxonomy" id="6526"/>
    <lineage>
        <taxon>Eukaryota</taxon>
        <taxon>Metazoa</taxon>
        <taxon>Spiralia</taxon>
        <taxon>Lophotrochozoa</taxon>
        <taxon>Mollusca</taxon>
        <taxon>Gastropoda</taxon>
        <taxon>Heterobranchia</taxon>
        <taxon>Euthyneura</taxon>
        <taxon>Panpulmonata</taxon>
        <taxon>Hygrophila</taxon>
        <taxon>Lymnaeoidea</taxon>
        <taxon>Planorbidae</taxon>
        <taxon>Biomphalaria</taxon>
    </lineage>
</organism>
<dbReference type="FunFam" id="3.20.20.150:FF:000001">
    <property type="entry name" value="Probable endonuclease 4"/>
    <property type="match status" value="1"/>
</dbReference>
<evidence type="ECO:0000256" key="1">
    <source>
        <dbReference type="ARBA" id="ARBA00001947"/>
    </source>
</evidence>
<feature type="compositionally biased region" description="Polar residues" evidence="8">
    <location>
        <begin position="683"/>
        <end position="693"/>
    </location>
</feature>
<feature type="compositionally biased region" description="Basic and acidic residues" evidence="8">
    <location>
        <begin position="590"/>
        <end position="599"/>
    </location>
</feature>
<evidence type="ECO:0000256" key="8">
    <source>
        <dbReference type="SAM" id="MobiDB-lite"/>
    </source>
</evidence>
<feature type="compositionally biased region" description="Basic and acidic residues" evidence="8">
    <location>
        <begin position="648"/>
        <end position="660"/>
    </location>
</feature>
<keyword evidence="7" id="KW-0234">DNA repair</keyword>
<evidence type="ECO:0000256" key="3">
    <source>
        <dbReference type="ARBA" id="ARBA00022723"/>
    </source>
</evidence>
<feature type="compositionally biased region" description="Basic and acidic residues" evidence="8">
    <location>
        <begin position="445"/>
        <end position="466"/>
    </location>
</feature>
<keyword evidence="4" id="KW-0227">DNA damage</keyword>
<dbReference type="GO" id="GO:0008270">
    <property type="term" value="F:zinc ion binding"/>
    <property type="evidence" value="ECO:0007669"/>
    <property type="project" value="InterPro"/>
</dbReference>
<dbReference type="PROSITE" id="PS00731">
    <property type="entry name" value="AP_NUCLEASE_F2_3"/>
    <property type="match status" value="1"/>
</dbReference>
<dbReference type="PROSITE" id="PS00729">
    <property type="entry name" value="AP_NUCLEASE_F2_1"/>
    <property type="match status" value="1"/>
</dbReference>
<dbReference type="InterPro" id="IPR018246">
    <property type="entry name" value="AP_endonuc_F2_Zn_BS"/>
</dbReference>
<dbReference type="InterPro" id="IPR036237">
    <property type="entry name" value="Xyl_isomerase-like_sf"/>
</dbReference>
<dbReference type="PROSITE" id="PS51432">
    <property type="entry name" value="AP_NUCLEASE_F2_4"/>
    <property type="match status" value="1"/>
</dbReference>
<dbReference type="AlphaFoldDB" id="A0A9U8DVU4"/>
<feature type="compositionally biased region" description="Basic and acidic residues" evidence="8">
    <location>
        <begin position="802"/>
        <end position="811"/>
    </location>
</feature>
<dbReference type="PANTHER" id="PTHR21445:SF0">
    <property type="entry name" value="APURINIC-APYRIMIDINIC ENDONUCLEASE"/>
    <property type="match status" value="1"/>
</dbReference>
<feature type="domain" description="Xylose isomerase-like TIM barrel" evidence="9">
    <location>
        <begin position="916"/>
        <end position="1171"/>
    </location>
</feature>
<dbReference type="NCBIfam" id="NF002199">
    <property type="entry name" value="PRK01060.1-4"/>
    <property type="match status" value="1"/>
</dbReference>